<feature type="chain" id="PRO_5028895294" evidence="9">
    <location>
        <begin position="21"/>
        <end position="529"/>
    </location>
</feature>
<dbReference type="GO" id="GO:0005576">
    <property type="term" value="C:extracellular region"/>
    <property type="evidence" value="ECO:0007669"/>
    <property type="project" value="UniProtKB-SubCell"/>
</dbReference>
<evidence type="ECO:0000259" key="10">
    <source>
        <dbReference type="Pfam" id="PF13229"/>
    </source>
</evidence>
<evidence type="ECO:0000256" key="8">
    <source>
        <dbReference type="ARBA" id="ARBA00038263"/>
    </source>
</evidence>
<dbReference type="Gene3D" id="2.160.20.10">
    <property type="entry name" value="Single-stranded right-handed beta-helix, Pectin lyase-like"/>
    <property type="match status" value="1"/>
</dbReference>
<proteinExistence type="inferred from homology"/>
<evidence type="ECO:0000256" key="4">
    <source>
        <dbReference type="ARBA" id="ARBA00022723"/>
    </source>
</evidence>
<dbReference type="InterPro" id="IPR011050">
    <property type="entry name" value="Pectin_lyase_fold/virulence"/>
</dbReference>
<dbReference type="Pfam" id="PF13229">
    <property type="entry name" value="Beta_helix"/>
    <property type="match status" value="1"/>
</dbReference>
<dbReference type="InterPro" id="IPR006626">
    <property type="entry name" value="PbH1"/>
</dbReference>
<gene>
    <name evidence="11" type="ORF">GBK04_22070</name>
</gene>
<dbReference type="PANTHER" id="PTHR40088">
    <property type="entry name" value="PECTATE LYASE (EUROFUNG)"/>
    <property type="match status" value="1"/>
</dbReference>
<keyword evidence="12" id="KW-1185">Reference proteome</keyword>
<dbReference type="Proteomes" id="UP000479293">
    <property type="component" value="Unassembled WGS sequence"/>
</dbReference>
<evidence type="ECO:0000256" key="6">
    <source>
        <dbReference type="ARBA" id="ARBA00022837"/>
    </source>
</evidence>
<evidence type="ECO:0000256" key="7">
    <source>
        <dbReference type="ARBA" id="ARBA00023239"/>
    </source>
</evidence>
<dbReference type="AlphaFoldDB" id="A0A7C9BD09"/>
<dbReference type="SUPFAM" id="SSF51126">
    <property type="entry name" value="Pectin lyase-like"/>
    <property type="match status" value="1"/>
</dbReference>
<keyword evidence="7" id="KW-0456">Lyase</keyword>
<evidence type="ECO:0000256" key="3">
    <source>
        <dbReference type="ARBA" id="ARBA00022525"/>
    </source>
</evidence>
<keyword evidence="4" id="KW-0479">Metal-binding</keyword>
<dbReference type="InterPro" id="IPR039448">
    <property type="entry name" value="Beta_helix"/>
</dbReference>
<comment type="similarity">
    <text evidence="8">Belongs to the polysaccharide lyase 9 family.</text>
</comment>
<comment type="subcellular location">
    <subcellularLocation>
        <location evidence="2">Secreted</location>
    </subcellularLocation>
</comment>
<name>A0A7C9BD09_9BACT</name>
<feature type="domain" description="Right handed beta helix" evidence="10">
    <location>
        <begin position="111"/>
        <end position="271"/>
    </location>
</feature>
<dbReference type="InterPro" id="IPR059226">
    <property type="entry name" value="Choice_anch_Q_dom"/>
</dbReference>
<keyword evidence="3" id="KW-0964">Secreted</keyword>
<evidence type="ECO:0000256" key="2">
    <source>
        <dbReference type="ARBA" id="ARBA00004613"/>
    </source>
</evidence>
<reference evidence="11 12" key="1">
    <citation type="submission" date="2019-10" db="EMBL/GenBank/DDBJ databases">
        <title>Draft Genome Sequence of Cytophagaceae sp. SJW1-29.</title>
        <authorList>
            <person name="Choi A."/>
        </authorList>
    </citation>
    <scope>NUCLEOTIDE SEQUENCE [LARGE SCALE GENOMIC DNA]</scope>
    <source>
        <strain evidence="11 12">SJW1-29</strain>
    </source>
</reference>
<protein>
    <submittedName>
        <fullName evidence="11">Right-handed parallel beta-helix repeat-containing protein</fullName>
    </submittedName>
</protein>
<dbReference type="GO" id="GO:0046872">
    <property type="term" value="F:metal ion binding"/>
    <property type="evidence" value="ECO:0007669"/>
    <property type="project" value="UniProtKB-KW"/>
</dbReference>
<keyword evidence="6" id="KW-0106">Calcium</keyword>
<dbReference type="EMBL" id="WHLY01000002">
    <property type="protein sequence ID" value="MPR35962.1"/>
    <property type="molecule type" value="Genomic_DNA"/>
</dbReference>
<keyword evidence="5 9" id="KW-0732">Signal</keyword>
<evidence type="ECO:0000313" key="11">
    <source>
        <dbReference type="EMBL" id="MPR35962.1"/>
    </source>
</evidence>
<sequence length="529" mass="58179">MKQLVLCALLVLSSYPWCWATNYFVSPAGDNRNAGLSTNTPKQTIQAAADLTAPGDTVFVMSGVYTNECSNCAVAELTRSGTSSAYIVYMNYPGHRPKVHFTGWQGFYILNGASYIRITGFEIEGYSTALTLTEALNQPGSCNDSSKSNPDPRFNGYGIGVDGRIGEHPHHLVFTHNNIHHCGGAAIGVNQADYLTIEDNTVYNNCWYSIYATSGITLYQLWNFDMQAGYHNVIRRNICFNNRQEVPWPAGNCQITDGNGIIIDDNQNQQNDSKIGPYNGRTLIENNIVWHNGGAGILLFLSKHVDVVHNTTYWNNQSDAINVGQILANHSDDIRIFNNILVSLPGKKINTGEENQMIEYGNNLHFGGGDASFFNTTCLIADPKFLNAGSQLTSDFRLSAGSPAINAGSSQLTNSFDYSRRKRPVGNVPDIGAYEYSGRLSGGSTPQAMKPSVLIFPNPVGDTRTVTIDSDQIFNEVVVYSENGQELSRYAVKESHVNLALPHIRIPVILLIEIRMQNGYISGHKILIK</sequence>
<dbReference type="NCBIfam" id="NF041518">
    <property type="entry name" value="choice_anch_Q"/>
    <property type="match status" value="1"/>
</dbReference>
<dbReference type="InterPro" id="IPR012334">
    <property type="entry name" value="Pectin_lyas_fold"/>
</dbReference>
<evidence type="ECO:0000256" key="9">
    <source>
        <dbReference type="SAM" id="SignalP"/>
    </source>
</evidence>
<accession>A0A7C9BD09</accession>
<dbReference type="SMART" id="SM00710">
    <property type="entry name" value="PbH1"/>
    <property type="match status" value="6"/>
</dbReference>
<organism evidence="11 12">
    <name type="scientific">Salmonirosea aquatica</name>
    <dbReference type="NCBI Taxonomy" id="2654236"/>
    <lineage>
        <taxon>Bacteria</taxon>
        <taxon>Pseudomonadati</taxon>
        <taxon>Bacteroidota</taxon>
        <taxon>Cytophagia</taxon>
        <taxon>Cytophagales</taxon>
        <taxon>Spirosomataceae</taxon>
        <taxon>Salmonirosea</taxon>
    </lineage>
</organism>
<evidence type="ECO:0000256" key="5">
    <source>
        <dbReference type="ARBA" id="ARBA00022729"/>
    </source>
</evidence>
<evidence type="ECO:0000256" key="1">
    <source>
        <dbReference type="ARBA" id="ARBA00001913"/>
    </source>
</evidence>
<comment type="cofactor">
    <cofactor evidence="1">
        <name>Ca(2+)</name>
        <dbReference type="ChEBI" id="CHEBI:29108"/>
    </cofactor>
</comment>
<dbReference type="RefSeq" id="WP_152763458.1">
    <property type="nucleotide sequence ID" value="NZ_WHLY01000002.1"/>
</dbReference>
<dbReference type="GO" id="GO:0016837">
    <property type="term" value="F:carbon-oxygen lyase activity, acting on polysaccharides"/>
    <property type="evidence" value="ECO:0007669"/>
    <property type="project" value="TreeGrafter"/>
</dbReference>
<feature type="signal peptide" evidence="9">
    <location>
        <begin position="1"/>
        <end position="20"/>
    </location>
</feature>
<dbReference type="InterPro" id="IPR052052">
    <property type="entry name" value="Polysaccharide_Lyase_9"/>
</dbReference>
<comment type="caution">
    <text evidence="11">The sequence shown here is derived from an EMBL/GenBank/DDBJ whole genome shotgun (WGS) entry which is preliminary data.</text>
</comment>
<dbReference type="PANTHER" id="PTHR40088:SF1">
    <property type="entry name" value="PECTATE LYASE PEL9"/>
    <property type="match status" value="1"/>
</dbReference>
<evidence type="ECO:0000313" key="12">
    <source>
        <dbReference type="Proteomes" id="UP000479293"/>
    </source>
</evidence>